<gene>
    <name evidence="2" type="ORF">DWU99_06040</name>
</gene>
<dbReference type="PROSITE" id="PS51819">
    <property type="entry name" value="VOC"/>
    <property type="match status" value="1"/>
</dbReference>
<dbReference type="Gene3D" id="3.10.180.10">
    <property type="entry name" value="2,3-Dihydroxybiphenyl 1,2-Dioxygenase, domain 1"/>
    <property type="match status" value="1"/>
</dbReference>
<dbReference type="InterPro" id="IPR004360">
    <property type="entry name" value="Glyas_Fos-R_dOase_dom"/>
</dbReference>
<dbReference type="CDD" id="cd07263">
    <property type="entry name" value="VOC_like"/>
    <property type="match status" value="1"/>
</dbReference>
<accession>A0A370XED5</accession>
<dbReference type="AlphaFoldDB" id="A0A370XED5"/>
<dbReference type="InterPro" id="IPR037523">
    <property type="entry name" value="VOC_core"/>
</dbReference>
<dbReference type="PANTHER" id="PTHR36437">
    <property type="entry name" value="GLYOXALASE/BLEOMYCIN RESISTANCE PROTEIN/DIOXYGENASE"/>
    <property type="match status" value="1"/>
</dbReference>
<dbReference type="EMBL" id="QRBF01000001">
    <property type="protein sequence ID" value="RDS86786.1"/>
    <property type="molecule type" value="Genomic_DNA"/>
</dbReference>
<protein>
    <submittedName>
        <fullName evidence="2">VOC family protein</fullName>
    </submittedName>
</protein>
<feature type="domain" description="VOC" evidence="1">
    <location>
        <begin position="4"/>
        <end position="128"/>
    </location>
</feature>
<keyword evidence="3" id="KW-1185">Reference proteome</keyword>
<proteinExistence type="predicted"/>
<comment type="caution">
    <text evidence="2">The sequence shown here is derived from an EMBL/GenBank/DDBJ whole genome shotgun (WGS) entry which is preliminary data.</text>
</comment>
<dbReference type="Proteomes" id="UP000255334">
    <property type="component" value="Unassembled WGS sequence"/>
</dbReference>
<evidence type="ECO:0000259" key="1">
    <source>
        <dbReference type="PROSITE" id="PS51819"/>
    </source>
</evidence>
<dbReference type="InterPro" id="IPR029068">
    <property type="entry name" value="Glyas_Bleomycin-R_OHBP_Dase"/>
</dbReference>
<reference evidence="2 3" key="1">
    <citation type="submission" date="2018-07" db="EMBL/GenBank/DDBJ databases">
        <title>Dyella monticola sp. nov. and Dyella psychrodurans sp. nov. isolated from monsoon evergreen broad-leaved forest soil of Dinghu Mountain, China.</title>
        <authorList>
            <person name="Gao Z."/>
            <person name="Qiu L."/>
        </authorList>
    </citation>
    <scope>NUCLEOTIDE SEQUENCE [LARGE SCALE GENOMIC DNA]</scope>
    <source>
        <strain evidence="2 3">4MSK11</strain>
    </source>
</reference>
<dbReference type="OrthoDB" id="9794917at2"/>
<evidence type="ECO:0000313" key="2">
    <source>
        <dbReference type="EMBL" id="RDS86786.1"/>
    </source>
</evidence>
<sequence length="140" mass="15767">MQHAIAAVSLLVRDYDEAIAFYTGCLDFQLVEDTPLGGGKRWVLVSPPGARETRLLLALASTSEQDVCVGEQAGGRVFLFLHVDDFYARYNVMRARGVRFLEQPRQEPYGTVAVFEDLYGNRWDLLQPTKKAETVQLRSV</sequence>
<name>A0A370XED5_9GAMM</name>
<dbReference type="PANTHER" id="PTHR36437:SF2">
    <property type="entry name" value="GLYOXALASE_BLEOMYCIN RESISTANCE PROTEIN_DIOXYGENASE"/>
    <property type="match status" value="1"/>
</dbReference>
<dbReference type="Pfam" id="PF00903">
    <property type="entry name" value="Glyoxalase"/>
    <property type="match status" value="1"/>
</dbReference>
<dbReference type="RefSeq" id="WP_115477056.1">
    <property type="nucleotide sequence ID" value="NZ_QRBF01000001.1"/>
</dbReference>
<evidence type="ECO:0000313" key="3">
    <source>
        <dbReference type="Proteomes" id="UP000255334"/>
    </source>
</evidence>
<organism evidence="2 3">
    <name type="scientific">Dyella psychrodurans</name>
    <dbReference type="NCBI Taxonomy" id="1927960"/>
    <lineage>
        <taxon>Bacteria</taxon>
        <taxon>Pseudomonadati</taxon>
        <taxon>Pseudomonadota</taxon>
        <taxon>Gammaproteobacteria</taxon>
        <taxon>Lysobacterales</taxon>
        <taxon>Rhodanobacteraceae</taxon>
        <taxon>Dyella</taxon>
    </lineage>
</organism>
<dbReference type="SUPFAM" id="SSF54593">
    <property type="entry name" value="Glyoxalase/Bleomycin resistance protein/Dihydroxybiphenyl dioxygenase"/>
    <property type="match status" value="1"/>
</dbReference>